<reference evidence="1" key="1">
    <citation type="submission" date="2024-03" db="EMBL/GenBank/DDBJ databases">
        <authorList>
            <consortium name="ELIXIR-Norway"/>
            <consortium name="Elixir Norway"/>
        </authorList>
    </citation>
    <scope>NUCLEOTIDE SEQUENCE</scope>
</reference>
<gene>
    <name evidence="1" type="ORF">CSSPJE1EN2_LOCUS10231</name>
</gene>
<sequence length="81" mass="8835">MATTTVFVSGFGQRCASACRFFCIEHALSFGTAGDAVVVVDLERNKAKKKKRPCVVKKLAPNGPELLQYALGIESRIFMLV</sequence>
<proteinExistence type="predicted"/>
<name>A0ABP1AY70_9BRYO</name>
<dbReference type="EMBL" id="OZ023718">
    <property type="protein sequence ID" value="CAK9867236.1"/>
    <property type="molecule type" value="Genomic_DNA"/>
</dbReference>
<keyword evidence="2" id="KW-1185">Reference proteome</keyword>
<organism evidence="1 2">
    <name type="scientific">Sphagnum jensenii</name>
    <dbReference type="NCBI Taxonomy" id="128206"/>
    <lineage>
        <taxon>Eukaryota</taxon>
        <taxon>Viridiplantae</taxon>
        <taxon>Streptophyta</taxon>
        <taxon>Embryophyta</taxon>
        <taxon>Bryophyta</taxon>
        <taxon>Sphagnophytina</taxon>
        <taxon>Sphagnopsida</taxon>
        <taxon>Sphagnales</taxon>
        <taxon>Sphagnaceae</taxon>
        <taxon>Sphagnum</taxon>
    </lineage>
</organism>
<accession>A0ABP1AY70</accession>
<dbReference type="Proteomes" id="UP001497522">
    <property type="component" value="Chromosome 17"/>
</dbReference>
<evidence type="ECO:0000313" key="1">
    <source>
        <dbReference type="EMBL" id="CAK9867236.1"/>
    </source>
</evidence>
<protein>
    <submittedName>
        <fullName evidence="1">Uncharacterized protein</fullName>
    </submittedName>
</protein>
<evidence type="ECO:0000313" key="2">
    <source>
        <dbReference type="Proteomes" id="UP001497522"/>
    </source>
</evidence>